<dbReference type="GO" id="GO:0005524">
    <property type="term" value="F:ATP binding"/>
    <property type="evidence" value="ECO:0007669"/>
    <property type="project" value="UniProtKB-UniRule"/>
</dbReference>
<dbReference type="InterPro" id="IPR022826">
    <property type="entry name" value="KDO_kinase"/>
</dbReference>
<name>A0AB74UDL5_9GAMM</name>
<keyword evidence="6 15" id="KW-0997">Cell inner membrane</keyword>
<sequence>MALATYHHRGTHILYDPARLAQPDHALLPTPGPDWLSPAAWRAKGLVVGSAPGRGASQFLQVGDQAWVLRPYRRGGMVARLSEQRYLWQGLERTRAFRELRLTLALYERGLPVPAPVAALVCHRGLSYRAALLTQRLAHSRALADCLDPNATALLHDVGRVIRRFHDVGLDHVDLNARNLLISTDPASGRNKVWMIDFDRCRLRPAGAWQQRNLARLERSLARFSPANASALFAAILDGYHGADASDQG</sequence>
<proteinExistence type="inferred from homology"/>
<evidence type="ECO:0000256" key="2">
    <source>
        <dbReference type="ARBA" id="ARBA00004713"/>
    </source>
</evidence>
<evidence type="ECO:0000256" key="11">
    <source>
        <dbReference type="ARBA" id="ARBA00022985"/>
    </source>
</evidence>
<keyword evidence="8 15" id="KW-0547">Nucleotide-binding</keyword>
<gene>
    <name evidence="15" type="primary">kdkA</name>
    <name evidence="16" type="ORF">ABV408_00295</name>
</gene>
<comment type="catalytic activity">
    <reaction evidence="14 15">
        <text>an alpha-Kdo-(2-&gt;6)-lipid IVA + ATP = a 4-O-phospho-alpha-Kdo-(2-&gt;6)-lipid IVA + ADP + H(+)</text>
        <dbReference type="Rhea" id="RHEA:74271"/>
        <dbReference type="ChEBI" id="CHEBI:15378"/>
        <dbReference type="ChEBI" id="CHEBI:30616"/>
        <dbReference type="ChEBI" id="CHEBI:176428"/>
        <dbReference type="ChEBI" id="CHEBI:193140"/>
        <dbReference type="ChEBI" id="CHEBI:456216"/>
        <dbReference type="EC" id="2.7.1.166"/>
    </reaction>
</comment>
<dbReference type="SUPFAM" id="SSF56112">
    <property type="entry name" value="Protein kinase-like (PK-like)"/>
    <property type="match status" value="1"/>
</dbReference>
<evidence type="ECO:0000256" key="5">
    <source>
        <dbReference type="ARBA" id="ARBA00022475"/>
    </source>
</evidence>
<keyword evidence="9 15" id="KW-0418">Kinase</keyword>
<feature type="active site" evidence="15">
    <location>
        <position position="174"/>
    </location>
</feature>
<comment type="function">
    <text evidence="15">Catalyzes the ATP-dependent phosphorylation of the 3-deoxy-D-manno-octulosonic acid (Kdo) residue in Kdo-lipid IV(A) at the 4-OH position.</text>
</comment>
<keyword evidence="11 15" id="KW-0448">Lipopolysaccharide biosynthesis</keyword>
<keyword evidence="5 15" id="KW-1003">Cell membrane</keyword>
<evidence type="ECO:0000256" key="12">
    <source>
        <dbReference type="ARBA" id="ARBA00023136"/>
    </source>
</evidence>
<accession>A0AB74UDL5</accession>
<keyword evidence="12 15" id="KW-0472">Membrane</keyword>
<comment type="subcellular location">
    <subcellularLocation>
        <location evidence="1 15">Cell inner membrane</location>
        <topology evidence="1 15">Peripheral membrane protein</topology>
        <orientation evidence="1 15">Cytoplasmic side</orientation>
    </subcellularLocation>
</comment>
<dbReference type="EC" id="2.7.1.166" evidence="4 15"/>
<dbReference type="AlphaFoldDB" id="A0AB74UDL5"/>
<dbReference type="HAMAP" id="MF_00521">
    <property type="entry name" value="KDO_kinase"/>
    <property type="match status" value="1"/>
</dbReference>
<evidence type="ECO:0000256" key="10">
    <source>
        <dbReference type="ARBA" id="ARBA00022840"/>
    </source>
</evidence>
<reference evidence="16" key="1">
    <citation type="submission" date="2024-06" db="EMBL/GenBank/DDBJ databases">
        <title>Complete genome of Salinicola endophyticus HNIBRBA4755.</title>
        <authorList>
            <person name="Shin S.Y."/>
            <person name="Kang H."/>
            <person name="Song J."/>
        </authorList>
    </citation>
    <scope>NUCLEOTIDE SEQUENCE</scope>
    <source>
        <strain evidence="16">HNIBRBA4755</strain>
    </source>
</reference>
<keyword evidence="7 15" id="KW-0808">Transferase</keyword>
<evidence type="ECO:0000256" key="1">
    <source>
        <dbReference type="ARBA" id="ARBA00004515"/>
    </source>
</evidence>
<dbReference type="RefSeq" id="WP_353980561.1">
    <property type="nucleotide sequence ID" value="NZ_CP159578.1"/>
</dbReference>
<dbReference type="Pfam" id="PF06293">
    <property type="entry name" value="Kdo"/>
    <property type="match status" value="1"/>
</dbReference>
<dbReference type="EMBL" id="CP159578">
    <property type="protein sequence ID" value="XCJ79649.1"/>
    <property type="molecule type" value="Genomic_DNA"/>
</dbReference>
<comment type="pathway">
    <text evidence="2 15">Bacterial outer membrane biogenesis; LPS core biosynthesis.</text>
</comment>
<evidence type="ECO:0000256" key="13">
    <source>
        <dbReference type="ARBA" id="ARBA00029511"/>
    </source>
</evidence>
<evidence type="ECO:0000256" key="4">
    <source>
        <dbReference type="ARBA" id="ARBA00011988"/>
    </source>
</evidence>
<evidence type="ECO:0000256" key="6">
    <source>
        <dbReference type="ARBA" id="ARBA00022519"/>
    </source>
</evidence>
<evidence type="ECO:0000256" key="15">
    <source>
        <dbReference type="HAMAP-Rule" id="MF_00521"/>
    </source>
</evidence>
<organism evidence="16">
    <name type="scientific">Salinicola endophyticus</name>
    <dbReference type="NCBI Taxonomy" id="1949083"/>
    <lineage>
        <taxon>Bacteria</taxon>
        <taxon>Pseudomonadati</taxon>
        <taxon>Pseudomonadota</taxon>
        <taxon>Gammaproteobacteria</taxon>
        <taxon>Oceanospirillales</taxon>
        <taxon>Halomonadaceae</taxon>
        <taxon>Salinicola</taxon>
    </lineage>
</organism>
<keyword evidence="10 15" id="KW-0067">ATP-binding</keyword>
<evidence type="ECO:0000256" key="3">
    <source>
        <dbReference type="ARBA" id="ARBA00010327"/>
    </source>
</evidence>
<dbReference type="InterPro" id="IPR011009">
    <property type="entry name" value="Kinase-like_dom_sf"/>
</dbReference>
<protein>
    <recommendedName>
        <fullName evidence="13 15">3-deoxy-D-manno-octulosonic acid kinase</fullName>
        <shortName evidence="15">Kdo kinase</shortName>
        <ecNumber evidence="4 15">2.7.1.166</ecNumber>
    </recommendedName>
</protein>
<dbReference type="Gene3D" id="1.10.510.10">
    <property type="entry name" value="Transferase(Phosphotransferase) domain 1"/>
    <property type="match status" value="1"/>
</dbReference>
<comment type="similarity">
    <text evidence="3 15">Belongs to the protein kinase superfamily. KdkA/RfaP family.</text>
</comment>
<evidence type="ECO:0000256" key="8">
    <source>
        <dbReference type="ARBA" id="ARBA00022741"/>
    </source>
</evidence>
<dbReference type="GO" id="GO:0009244">
    <property type="term" value="P:lipopolysaccharide core region biosynthetic process"/>
    <property type="evidence" value="ECO:0007669"/>
    <property type="project" value="UniProtKB-UniRule"/>
</dbReference>
<evidence type="ECO:0000256" key="7">
    <source>
        <dbReference type="ARBA" id="ARBA00022679"/>
    </source>
</evidence>
<dbReference type="GO" id="GO:0016301">
    <property type="term" value="F:kinase activity"/>
    <property type="evidence" value="ECO:0007669"/>
    <property type="project" value="UniProtKB-KW"/>
</dbReference>
<evidence type="ECO:0000256" key="9">
    <source>
        <dbReference type="ARBA" id="ARBA00022777"/>
    </source>
</evidence>
<evidence type="ECO:0000256" key="14">
    <source>
        <dbReference type="ARBA" id="ARBA00034417"/>
    </source>
</evidence>
<dbReference type="GO" id="GO:0005886">
    <property type="term" value="C:plasma membrane"/>
    <property type="evidence" value="ECO:0007669"/>
    <property type="project" value="UniProtKB-SubCell"/>
</dbReference>
<dbReference type="GO" id="GO:0016773">
    <property type="term" value="F:phosphotransferase activity, alcohol group as acceptor"/>
    <property type="evidence" value="ECO:0007669"/>
    <property type="project" value="UniProtKB-UniRule"/>
</dbReference>
<evidence type="ECO:0000313" key="16">
    <source>
        <dbReference type="EMBL" id="XCJ79649.1"/>
    </source>
</evidence>
<dbReference type="NCBIfam" id="NF002475">
    <property type="entry name" value="PRK01723.1"/>
    <property type="match status" value="1"/>
</dbReference>